<dbReference type="InterPro" id="IPR036439">
    <property type="entry name" value="Dockerin_dom_sf"/>
</dbReference>
<reference evidence="8 9" key="1">
    <citation type="submission" date="2017-08" db="EMBL/GenBank/DDBJ databases">
        <title>Substantial Increase in Enzyme Production by Combined Drug-Resistance Mutations in Paenibacillus agaridevorans.</title>
        <authorList>
            <person name="Tanaka Y."/>
            <person name="Funane K."/>
            <person name="Hosaka T."/>
            <person name="Shiwa Y."/>
            <person name="Fujita N."/>
            <person name="Miyazaki T."/>
            <person name="Yoshikawa H."/>
            <person name="Murakami K."/>
            <person name="Kasahara K."/>
            <person name="Inaoka T."/>
            <person name="Hiraga Y."/>
            <person name="Ochi K."/>
        </authorList>
    </citation>
    <scope>NUCLEOTIDE SEQUENCE [LARGE SCALE GENOMIC DNA]</scope>
    <source>
        <strain evidence="8 9">T-3040</strain>
    </source>
</reference>
<dbReference type="GO" id="GO:0016837">
    <property type="term" value="F:carbon-oxygen lyase activity, acting on polysaccharides"/>
    <property type="evidence" value="ECO:0007669"/>
    <property type="project" value="UniProtKB-ARBA"/>
</dbReference>
<dbReference type="InterPro" id="IPR018247">
    <property type="entry name" value="EF_Hand_1_Ca_BS"/>
</dbReference>
<dbReference type="Gene3D" id="2.70.98.10">
    <property type="match status" value="1"/>
</dbReference>
<dbReference type="PANTHER" id="PTHR38481:SF1">
    <property type="entry name" value="HYALURONATE LYASE"/>
    <property type="match status" value="1"/>
</dbReference>
<dbReference type="InterPro" id="IPR003159">
    <property type="entry name" value="Lyase_8_central_dom"/>
</dbReference>
<dbReference type="SUPFAM" id="SSF49785">
    <property type="entry name" value="Galactose-binding domain-like"/>
    <property type="match status" value="1"/>
</dbReference>
<dbReference type="InterPro" id="IPR002105">
    <property type="entry name" value="Dockerin_1_rpt"/>
</dbReference>
<dbReference type="Gene3D" id="1.50.10.100">
    <property type="entry name" value="Chondroitin AC/alginate lyase"/>
    <property type="match status" value="1"/>
</dbReference>
<feature type="active site" evidence="6">
    <location>
        <position position="507"/>
    </location>
</feature>
<comment type="subcellular location">
    <subcellularLocation>
        <location evidence="1">Secreted</location>
    </subcellularLocation>
</comment>
<proteinExistence type="inferred from homology"/>
<dbReference type="EMBL" id="BDQX01000053">
    <property type="protein sequence ID" value="GBG06653.1"/>
    <property type="molecule type" value="Genomic_DNA"/>
</dbReference>
<name>A0A2R5ESA6_9BACL</name>
<dbReference type="InterPro" id="IPR008929">
    <property type="entry name" value="Chondroitin_lyas"/>
</dbReference>
<evidence type="ECO:0000256" key="1">
    <source>
        <dbReference type="ARBA" id="ARBA00004613"/>
    </source>
</evidence>
<dbReference type="Pfam" id="PF08124">
    <property type="entry name" value="Lyase_8_N"/>
    <property type="match status" value="1"/>
</dbReference>
<evidence type="ECO:0000256" key="3">
    <source>
        <dbReference type="ARBA" id="ARBA00022525"/>
    </source>
</evidence>
<dbReference type="SUPFAM" id="SSF74650">
    <property type="entry name" value="Galactose mutarotase-like"/>
    <property type="match status" value="1"/>
</dbReference>
<dbReference type="InterPro" id="IPR014718">
    <property type="entry name" value="GH-type_carb-bd"/>
</dbReference>
<dbReference type="InterPro" id="IPR008964">
    <property type="entry name" value="Invasin/intimin_cell_adhesion"/>
</dbReference>
<gene>
    <name evidence="8" type="ORF">PAT3040_01183</name>
</gene>
<dbReference type="InterPro" id="IPR011071">
    <property type="entry name" value="Lyase_8-like_C"/>
</dbReference>
<evidence type="ECO:0000256" key="4">
    <source>
        <dbReference type="ARBA" id="ARBA00022729"/>
    </source>
</evidence>
<dbReference type="PANTHER" id="PTHR38481">
    <property type="entry name" value="HYALURONATE LYASE"/>
    <property type="match status" value="1"/>
</dbReference>
<dbReference type="InterPro" id="IPR054563">
    <property type="entry name" value="HylB-like_N"/>
</dbReference>
<dbReference type="Proteomes" id="UP000245202">
    <property type="component" value="Unassembled WGS sequence"/>
</dbReference>
<dbReference type="InterPro" id="IPR011013">
    <property type="entry name" value="Gal_mutarotase_sf_dom"/>
</dbReference>
<dbReference type="PROSITE" id="PS00018">
    <property type="entry name" value="EF_HAND_1"/>
    <property type="match status" value="2"/>
</dbReference>
<dbReference type="GO" id="GO:0030246">
    <property type="term" value="F:carbohydrate binding"/>
    <property type="evidence" value="ECO:0007669"/>
    <property type="project" value="InterPro"/>
</dbReference>
<organism evidence="8 9">
    <name type="scientific">Paenibacillus agaridevorans</name>
    <dbReference type="NCBI Taxonomy" id="171404"/>
    <lineage>
        <taxon>Bacteria</taxon>
        <taxon>Bacillati</taxon>
        <taxon>Bacillota</taxon>
        <taxon>Bacilli</taxon>
        <taxon>Bacillales</taxon>
        <taxon>Paenibacillaceae</taxon>
        <taxon>Paenibacillus</taxon>
    </lineage>
</organism>
<comment type="similarity">
    <text evidence="2">Belongs to the polysaccharide lyase 8 family.</text>
</comment>
<evidence type="ECO:0000313" key="9">
    <source>
        <dbReference type="Proteomes" id="UP000245202"/>
    </source>
</evidence>
<dbReference type="InterPro" id="IPR038970">
    <property type="entry name" value="Lyase_8"/>
</dbReference>
<keyword evidence="9" id="KW-1185">Reference proteome</keyword>
<dbReference type="CDD" id="cd01083">
    <property type="entry name" value="GAG_Lyase"/>
    <property type="match status" value="1"/>
</dbReference>
<dbReference type="NCBIfam" id="NF033679">
    <property type="entry name" value="DNRLRE_dom"/>
    <property type="match status" value="1"/>
</dbReference>
<dbReference type="InterPro" id="IPR055372">
    <property type="entry name" value="CBM96"/>
</dbReference>
<dbReference type="Pfam" id="PF02278">
    <property type="entry name" value="Lyase_8"/>
    <property type="match status" value="1"/>
</dbReference>
<keyword evidence="5 8" id="KW-0456">Lyase</keyword>
<dbReference type="Pfam" id="PF24517">
    <property type="entry name" value="CBM96"/>
    <property type="match status" value="1"/>
</dbReference>
<dbReference type="GO" id="GO:0000272">
    <property type="term" value="P:polysaccharide catabolic process"/>
    <property type="evidence" value="ECO:0007669"/>
    <property type="project" value="InterPro"/>
</dbReference>
<dbReference type="InterPro" id="IPR003343">
    <property type="entry name" value="Big_2"/>
</dbReference>
<feature type="active site" evidence="6">
    <location>
        <position position="570"/>
    </location>
</feature>
<keyword evidence="4" id="KW-0732">Signal</keyword>
<dbReference type="SMART" id="SM00635">
    <property type="entry name" value="BID_2"/>
    <property type="match status" value="1"/>
</dbReference>
<dbReference type="Pfam" id="PF00404">
    <property type="entry name" value="Dockerin_1"/>
    <property type="match status" value="1"/>
</dbReference>
<dbReference type="InterPro" id="IPR004103">
    <property type="entry name" value="Lyase_8_C"/>
</dbReference>
<dbReference type="Pfam" id="PF22637">
    <property type="entry name" value="CBM_4_9_1"/>
    <property type="match status" value="1"/>
</dbReference>
<feature type="active site" evidence="6">
    <location>
        <position position="516"/>
    </location>
</feature>
<dbReference type="Gene3D" id="2.60.40.1080">
    <property type="match status" value="1"/>
</dbReference>
<protein>
    <submittedName>
        <fullName evidence="8">Polysaccharide lyase 8 alpha-helical</fullName>
    </submittedName>
</protein>
<dbReference type="SUPFAM" id="SSF49373">
    <property type="entry name" value="Invasin/intimin cell-adhesion fragments"/>
    <property type="match status" value="1"/>
</dbReference>
<dbReference type="Gene3D" id="2.60.220.10">
    <property type="entry name" value="Polysaccharide lyase family 8-like, C-terminal"/>
    <property type="match status" value="1"/>
</dbReference>
<accession>A0A2R5ESA6</accession>
<evidence type="ECO:0000256" key="5">
    <source>
        <dbReference type="ARBA" id="ARBA00023239"/>
    </source>
</evidence>
<dbReference type="Pfam" id="PF02368">
    <property type="entry name" value="Big_2"/>
    <property type="match status" value="1"/>
</dbReference>
<evidence type="ECO:0000256" key="6">
    <source>
        <dbReference type="PIRSR" id="PIRSR638970-1"/>
    </source>
</evidence>
<dbReference type="InterPro" id="IPR008979">
    <property type="entry name" value="Galactose-bd-like_sf"/>
</dbReference>
<sequence length="1293" mass="140779">MLTGLFGAIPGSASEDDENLFSNGGFELVTATGAATWNGGQRPEDWTLWRASGNADISVTDQVRYSGQYAAQIVHGASSRTALTTNARVESDQRYRLSAWIKTEEVTSALGAFIRTQYYKTLNGVDGSTTHEKVSDGPSTERMRGTNDWTKLEVLVTVPADARYLVVEPFFETGLGKVWFDELRLEAWDGPTGLKLQPEATALNVGDTQLLTPIFTPEGDSVPLQWQSSNENVAAVLNGSVTAIANGSAVITATGADGLLRAQAAITVESTETVAAYSELTQRWLDKLTGVTLLPPDDSDAAAFLVKLAEKVSNGEGTGSWDLLHTAADADTLWEGGISRSNTDSAVMSKAYSTIREMAVSYATPGSLYHHNEELATDIVRAMEWMHTYQYNETKPIVGNWYDWEIGTPQALMDLNVLMYDVLTAEQRERYMKVIDKFVPDPKKRVQNANVIEVGANLLDKALVVVLRGIVGERGDKIALGGGVLPDEFEYATSGDGIYADGSLIQHYNVAYSGAYGSVLVGRVTDLLYLLDDSPWPVDDPRLSRVYNWLENSFESLIYDGAIMDNVKGRSIARQQDSDHLAGRGVIRTFARLAGFAPEPYASQMKSTIKEWVTKDTSFDNYYEGVALYDVAALKAIVNDPAVTPRGELIKHQQFSAMDRIMHLRPGFGFSASMFSDRISAFEFGNGENKKGWYTGIGMTTLYNSDIKQYSNEYWPTVDMFRLPGTTTDGYAITPAAWGAYMNGKDWVGGASIDELYGVAGMDFALGKSTGSKLQGKKSWFMFDDEIVAVGSGITNTDSRKVETIVENRQLNEQGGNKLIADGEAMSTEAGWQAQLSGISWAHLEGNTSGSDIGYYFPGTADIKGIREARTGSWRNVNDSGSTEPITRHYASLAFDHGTAPRNESYSYVLLPGFEAEQTESYSGHPDIEIISDSSNVHAVRESGLGLTAFNFWTSDTADFVRSYQPASVIVKEDGEKLTIAVSDPTQKQNKLVLNVGKVVLEQLEADSGIKVTQTEPFLKLEVDTAGALGGTRTVSFRYDASQTPDIGTDEPEVGKQEIVYVSEDTYTNAGSKAAQNFGSVGYLNVKKGVGDYLRQTWLKYDISHLEGPIQSAKLIVYGKTNDSRSTETEITVHGAASDDWKEQELTWNTMPAVGGALDRTLIDGPDDWRELDVTGFVREQLAGDGTVSLVLQGTNDYTVEIRGKENQAGLYKSYLLISFAAAEGDLNGDGELTLGDLSIASAHYGLSKNSPGWDGVKAADRNGNGKIDDADLQWYGSRLLSGNPSERGAGDK</sequence>
<dbReference type="Pfam" id="PF02884">
    <property type="entry name" value="Lyase_8_C"/>
    <property type="match status" value="1"/>
</dbReference>
<feature type="domain" description="BIG2" evidence="7">
    <location>
        <begin position="190"/>
        <end position="265"/>
    </location>
</feature>
<dbReference type="InterPro" id="IPR012970">
    <property type="entry name" value="Lyase_8_alpha_N"/>
</dbReference>
<dbReference type="Gene3D" id="1.10.1330.10">
    <property type="entry name" value="Dockerin domain"/>
    <property type="match status" value="1"/>
</dbReference>
<dbReference type="CDD" id="cd14254">
    <property type="entry name" value="Dockerin_II"/>
    <property type="match status" value="1"/>
</dbReference>
<dbReference type="GO" id="GO:0004553">
    <property type="term" value="F:hydrolase activity, hydrolyzing O-glycosyl compounds"/>
    <property type="evidence" value="ECO:0007669"/>
    <property type="project" value="InterPro"/>
</dbReference>
<comment type="caution">
    <text evidence="8">The sequence shown here is derived from an EMBL/GenBank/DDBJ whole genome shotgun (WGS) entry which is preliminary data.</text>
</comment>
<dbReference type="Gene3D" id="2.60.120.260">
    <property type="entry name" value="Galactose-binding domain-like"/>
    <property type="match status" value="1"/>
</dbReference>
<dbReference type="SUPFAM" id="SSF48230">
    <property type="entry name" value="Chondroitin AC/alginate lyase"/>
    <property type="match status" value="1"/>
</dbReference>
<evidence type="ECO:0000256" key="2">
    <source>
        <dbReference type="ARBA" id="ARBA00006699"/>
    </source>
</evidence>
<keyword evidence="3" id="KW-0964">Secreted</keyword>
<dbReference type="GO" id="GO:0005576">
    <property type="term" value="C:extracellular region"/>
    <property type="evidence" value="ECO:0007669"/>
    <property type="project" value="UniProtKB-SubCell"/>
</dbReference>
<evidence type="ECO:0000259" key="7">
    <source>
        <dbReference type="SMART" id="SM00635"/>
    </source>
</evidence>
<dbReference type="SUPFAM" id="SSF63446">
    <property type="entry name" value="Type I dockerin domain"/>
    <property type="match status" value="1"/>
</dbReference>
<dbReference type="SUPFAM" id="SSF49863">
    <property type="entry name" value="Hyaluronate lyase-like, C-terminal domain"/>
    <property type="match status" value="1"/>
</dbReference>
<evidence type="ECO:0000313" key="8">
    <source>
        <dbReference type="EMBL" id="GBG06653.1"/>
    </source>
</evidence>